<reference evidence="2" key="1">
    <citation type="submission" date="2021-02" db="EMBL/GenBank/DDBJ databases">
        <authorList>
            <person name="Nowell W R."/>
        </authorList>
    </citation>
    <scope>NUCLEOTIDE SEQUENCE</scope>
</reference>
<feature type="region of interest" description="Disordered" evidence="1">
    <location>
        <begin position="1"/>
        <end position="29"/>
    </location>
</feature>
<organism evidence="2 3">
    <name type="scientific">Rotaria magnacalcarata</name>
    <dbReference type="NCBI Taxonomy" id="392030"/>
    <lineage>
        <taxon>Eukaryota</taxon>
        <taxon>Metazoa</taxon>
        <taxon>Spiralia</taxon>
        <taxon>Gnathifera</taxon>
        <taxon>Rotifera</taxon>
        <taxon>Eurotatoria</taxon>
        <taxon>Bdelloidea</taxon>
        <taxon>Philodinida</taxon>
        <taxon>Philodinidae</taxon>
        <taxon>Rotaria</taxon>
    </lineage>
</organism>
<evidence type="ECO:0000313" key="3">
    <source>
        <dbReference type="Proteomes" id="UP000663856"/>
    </source>
</evidence>
<proteinExistence type="predicted"/>
<evidence type="ECO:0000256" key="1">
    <source>
        <dbReference type="SAM" id="MobiDB-lite"/>
    </source>
</evidence>
<dbReference type="AlphaFoldDB" id="A0A816ZKL1"/>
<accession>A0A816ZKL1</accession>
<feature type="non-terminal residue" evidence="2">
    <location>
        <position position="57"/>
    </location>
</feature>
<dbReference type="EMBL" id="CAJNRF010017022">
    <property type="protein sequence ID" value="CAF2218000.1"/>
    <property type="molecule type" value="Genomic_DNA"/>
</dbReference>
<gene>
    <name evidence="2" type="ORF">WKI299_LOCUS35363</name>
</gene>
<comment type="caution">
    <text evidence="2">The sequence shown here is derived from an EMBL/GenBank/DDBJ whole genome shotgun (WGS) entry which is preliminary data.</text>
</comment>
<protein>
    <submittedName>
        <fullName evidence="2">Uncharacterized protein</fullName>
    </submittedName>
</protein>
<dbReference type="Proteomes" id="UP000663856">
    <property type="component" value="Unassembled WGS sequence"/>
</dbReference>
<sequence length="57" mass="6384">MTSSSSSSSLKRSIDHVDMPNDNISPNKKINFTPTMFQSKIINMFKDANLTIPINLL</sequence>
<evidence type="ECO:0000313" key="2">
    <source>
        <dbReference type="EMBL" id="CAF2218000.1"/>
    </source>
</evidence>
<name>A0A816ZKL1_9BILA</name>